<dbReference type="AlphaFoldDB" id="A0A1S3BN48"/>
<keyword evidence="2" id="KW-1185">Reference proteome</keyword>
<gene>
    <name evidence="3" type="primary">LOC103491621</name>
</gene>
<accession>A0A1S3BN48</accession>
<evidence type="ECO:0000256" key="1">
    <source>
        <dbReference type="SAM" id="Coils"/>
    </source>
</evidence>
<protein>
    <submittedName>
        <fullName evidence="3">Uncharacterized protein LOC103491621</fullName>
    </submittedName>
</protein>
<evidence type="ECO:0000313" key="3">
    <source>
        <dbReference type="RefSeq" id="XP_008449909.2"/>
    </source>
</evidence>
<dbReference type="GeneID" id="103491621"/>
<dbReference type="PANTHER" id="PTHR33476">
    <property type="entry name" value="EMB|CAB62613.1"/>
    <property type="match status" value="1"/>
</dbReference>
<dbReference type="KEGG" id="cmo:103491621"/>
<keyword evidence="1" id="KW-0175">Coiled coil</keyword>
<dbReference type="RefSeq" id="XP_008449909.2">
    <property type="nucleotide sequence ID" value="XM_008451687.3"/>
</dbReference>
<dbReference type="PANTHER" id="PTHR33476:SF7">
    <property type="entry name" value="EMB|CAB62613.1"/>
    <property type="match status" value="1"/>
</dbReference>
<dbReference type="GO" id="GO:0008356">
    <property type="term" value="P:asymmetric cell division"/>
    <property type="evidence" value="ECO:0007669"/>
    <property type="project" value="InterPro"/>
</dbReference>
<name>A0A1S3BN48_CUCME</name>
<sequence>MDLWIVAAATGAGYVAKYWKNQSKDGDNSLSQLSFGESNLVSPQYSNHFLNKFSLRKKPYEDVFGHGSMEETSSVAELGLFGSHQDSNGNELSTTNMTLKSWISENSKEHIGESSKSNNIGTLVCSSSRNRSTTKAKFSDGVLVKPLNFVEDCLLAHESSLNPCIAVELEENKLFKGSHLDANESLCGVSQLPFESLKISDIVINKTGKEWERKSRSFSKMANGEHFSSKGVADESFLLYFGVFIGVIFSFMSNKREVHNLKELLKQTEYLVHDLQEELEMKDSLKLKELSNDNCESYTYSNNVFSEKTGDGSSPQHVMDYTINFNAEELYEHKAEESSESMSRIEAELEAELERLGLNVSIDCTARYYEEEEELDPEFEEDFAEGELRNEMIIEESCGWTKPNEEESNSTVHSGNYTVSPRELSLRLHDVIQSRLEARIKELENALQNNHKKLQKIDTQYRSSWLEVDDDDLEFTSNTRI</sequence>
<organism evidence="2 3">
    <name type="scientific">Cucumis melo</name>
    <name type="common">Muskmelon</name>
    <dbReference type="NCBI Taxonomy" id="3656"/>
    <lineage>
        <taxon>Eukaryota</taxon>
        <taxon>Viridiplantae</taxon>
        <taxon>Streptophyta</taxon>
        <taxon>Embryophyta</taxon>
        <taxon>Tracheophyta</taxon>
        <taxon>Spermatophyta</taxon>
        <taxon>Magnoliopsida</taxon>
        <taxon>eudicotyledons</taxon>
        <taxon>Gunneridae</taxon>
        <taxon>Pentapetalae</taxon>
        <taxon>rosids</taxon>
        <taxon>fabids</taxon>
        <taxon>Cucurbitales</taxon>
        <taxon>Cucurbitaceae</taxon>
        <taxon>Benincaseae</taxon>
        <taxon>Cucumis</taxon>
    </lineage>
</organism>
<dbReference type="InterPro" id="IPR040348">
    <property type="entry name" value="POLAR-like"/>
</dbReference>
<evidence type="ECO:0000313" key="2">
    <source>
        <dbReference type="Proteomes" id="UP001652600"/>
    </source>
</evidence>
<proteinExistence type="predicted"/>
<dbReference type="Gramene" id="MELO3C002028.2.1">
    <property type="protein sequence ID" value="MELO3C002028.2.1"/>
    <property type="gene ID" value="MELO3C002028.2"/>
</dbReference>
<dbReference type="InParanoid" id="A0A1S3BN48"/>
<feature type="coiled-coil region" evidence="1">
    <location>
        <begin position="433"/>
        <end position="460"/>
    </location>
</feature>
<dbReference type="eggNOG" id="ENOG502QWTR">
    <property type="taxonomic scope" value="Eukaryota"/>
</dbReference>
<dbReference type="Proteomes" id="UP001652600">
    <property type="component" value="Chromosome 12"/>
</dbReference>
<reference evidence="3" key="1">
    <citation type="submission" date="2025-08" db="UniProtKB">
        <authorList>
            <consortium name="RefSeq"/>
        </authorList>
    </citation>
    <scope>IDENTIFICATION</scope>
    <source>
        <tissue evidence="3">Stem</tissue>
    </source>
</reference>